<dbReference type="EMBL" id="CAJPWZ010003274">
    <property type="protein sequence ID" value="CAG2255549.1"/>
    <property type="molecule type" value="Genomic_DNA"/>
</dbReference>
<keyword evidence="1" id="KW-1133">Transmembrane helix</keyword>
<organism evidence="3 4">
    <name type="scientific">Mytilus edulis</name>
    <name type="common">Blue mussel</name>
    <dbReference type="NCBI Taxonomy" id="6550"/>
    <lineage>
        <taxon>Eukaryota</taxon>
        <taxon>Metazoa</taxon>
        <taxon>Spiralia</taxon>
        <taxon>Lophotrochozoa</taxon>
        <taxon>Mollusca</taxon>
        <taxon>Bivalvia</taxon>
        <taxon>Autobranchia</taxon>
        <taxon>Pteriomorphia</taxon>
        <taxon>Mytilida</taxon>
        <taxon>Mytiloidea</taxon>
        <taxon>Mytilidae</taxon>
        <taxon>Mytilinae</taxon>
        <taxon>Mytilus</taxon>
    </lineage>
</organism>
<sequence>MDVAVEDTWTHLDGSSIANNDFWSTFWVNQPNEGTNQNCAVINSRNTQSGSNKTQDKSCTSDLRDEMLCYKKVNCLKWNSTADQVYREHCYWFTSKPSSLTSWTIADAMNKCQDDGGYLAPLIDDQNYQFIRDDVLNTVFSLNSTQVWLGTHSIMGSPSNWNNDPSFVTSLSPSSLSEKCVVIDSNLIQSWEPCNTNSGALTGAVCFKHGLAPITCEPDISNVNINSTTVEELKRVLFIDPEQTNAYKLTKISVYEDRPVAKAIGCVGVAILISVILFIVLLDCQRMEQCISKKKTKESTNM</sequence>
<protein>
    <recommendedName>
        <fullName evidence="2">C-type lectin domain-containing protein</fullName>
    </recommendedName>
</protein>
<dbReference type="InterPro" id="IPR016187">
    <property type="entry name" value="CTDL_fold"/>
</dbReference>
<feature type="transmembrane region" description="Helical" evidence="1">
    <location>
        <begin position="260"/>
        <end position="284"/>
    </location>
</feature>
<keyword evidence="1" id="KW-0472">Membrane</keyword>
<dbReference type="AlphaFoldDB" id="A0A8S3VDD0"/>
<dbReference type="InterPro" id="IPR016186">
    <property type="entry name" value="C-type_lectin-like/link_sf"/>
</dbReference>
<evidence type="ECO:0000259" key="2">
    <source>
        <dbReference type="PROSITE" id="PS50041"/>
    </source>
</evidence>
<dbReference type="SUPFAM" id="SSF56436">
    <property type="entry name" value="C-type lectin-like"/>
    <property type="match status" value="1"/>
</dbReference>
<dbReference type="PROSITE" id="PS50041">
    <property type="entry name" value="C_TYPE_LECTIN_2"/>
    <property type="match status" value="1"/>
</dbReference>
<keyword evidence="4" id="KW-1185">Reference proteome</keyword>
<proteinExistence type="predicted"/>
<evidence type="ECO:0000256" key="1">
    <source>
        <dbReference type="SAM" id="Phobius"/>
    </source>
</evidence>
<feature type="domain" description="C-type lectin" evidence="2">
    <location>
        <begin position="86"/>
        <end position="192"/>
    </location>
</feature>
<dbReference type="OrthoDB" id="6122396at2759"/>
<evidence type="ECO:0000313" key="3">
    <source>
        <dbReference type="EMBL" id="CAG2255549.1"/>
    </source>
</evidence>
<evidence type="ECO:0000313" key="4">
    <source>
        <dbReference type="Proteomes" id="UP000683360"/>
    </source>
</evidence>
<name>A0A8S3VDD0_MYTED</name>
<keyword evidence="1" id="KW-0812">Transmembrane</keyword>
<dbReference type="CDD" id="cd00037">
    <property type="entry name" value="CLECT"/>
    <property type="match status" value="1"/>
</dbReference>
<reference evidence="3" key="1">
    <citation type="submission" date="2021-03" db="EMBL/GenBank/DDBJ databases">
        <authorList>
            <person name="Bekaert M."/>
        </authorList>
    </citation>
    <scope>NUCLEOTIDE SEQUENCE</scope>
</reference>
<comment type="caution">
    <text evidence="3">The sequence shown here is derived from an EMBL/GenBank/DDBJ whole genome shotgun (WGS) entry which is preliminary data.</text>
</comment>
<dbReference type="Proteomes" id="UP000683360">
    <property type="component" value="Unassembled WGS sequence"/>
</dbReference>
<dbReference type="InterPro" id="IPR001304">
    <property type="entry name" value="C-type_lectin-like"/>
</dbReference>
<gene>
    <name evidence="3" type="ORF">MEDL_66951</name>
</gene>
<accession>A0A8S3VDD0</accession>
<dbReference type="Gene3D" id="3.10.100.10">
    <property type="entry name" value="Mannose-Binding Protein A, subunit A"/>
    <property type="match status" value="1"/>
</dbReference>